<protein>
    <recommendedName>
        <fullName evidence="3">Adenylylsulfate kinase</fullName>
    </recommendedName>
</protein>
<dbReference type="RefSeq" id="WP_068580536.1">
    <property type="nucleotide sequence ID" value="NZ_FTNK01000006.1"/>
</dbReference>
<reference evidence="1 2" key="1">
    <citation type="submission" date="2017-01" db="EMBL/GenBank/DDBJ databases">
        <authorList>
            <person name="Varghese N."/>
            <person name="Submissions S."/>
        </authorList>
    </citation>
    <scope>NUCLEOTIDE SEQUENCE [LARGE SCALE GENOMIC DNA]</scope>
    <source>
        <strain evidence="1 2">ATCC 23464</strain>
    </source>
</reference>
<dbReference type="Gene3D" id="3.40.50.300">
    <property type="entry name" value="P-loop containing nucleotide triphosphate hydrolases"/>
    <property type="match status" value="1"/>
</dbReference>
<sequence>MNLNTKLILVEGLPGSGKSTGAQIVYDILKEQGKDVQLVLEGDVDHPADYEGVAIFTPEEWEALCGQHESHQMLINRTAFYEEGNYFLSYGKMQQDDQSRLPQSLYDDIFKQDIYEISFERNMELIAAKWKRFAEAATVQKKIYVFECCFIQNPVTMSMVKHNRSEAESIHYVRQLEDAIGLLNPMLIYLDQKEYDITFKKAVEERPKEWSSGFVDYYTLQGYGQARGYAGMDGTLQVLHARKQLEQRIMNELSLSRTTIDNSHYDREQLRQELLQTLLGH</sequence>
<name>A0ABY1K0E2_9BACL</name>
<evidence type="ECO:0008006" key="3">
    <source>
        <dbReference type="Google" id="ProtNLM"/>
    </source>
</evidence>
<comment type="caution">
    <text evidence="1">The sequence shown here is derived from an EMBL/GenBank/DDBJ whole genome shotgun (WGS) entry which is preliminary data.</text>
</comment>
<organism evidence="1 2">
    <name type="scientific">Paenibacillus macquariensis</name>
    <dbReference type="NCBI Taxonomy" id="948756"/>
    <lineage>
        <taxon>Bacteria</taxon>
        <taxon>Bacillati</taxon>
        <taxon>Bacillota</taxon>
        <taxon>Bacilli</taxon>
        <taxon>Bacillales</taxon>
        <taxon>Paenibacillaceae</taxon>
        <taxon>Paenibacillus</taxon>
    </lineage>
</organism>
<gene>
    <name evidence="1" type="ORF">SAMN05421578_106307</name>
</gene>
<dbReference type="Proteomes" id="UP000186666">
    <property type="component" value="Unassembled WGS sequence"/>
</dbReference>
<accession>A0ABY1K0E2</accession>
<evidence type="ECO:0000313" key="2">
    <source>
        <dbReference type="Proteomes" id="UP000186666"/>
    </source>
</evidence>
<proteinExistence type="predicted"/>
<dbReference type="InterPro" id="IPR027417">
    <property type="entry name" value="P-loop_NTPase"/>
</dbReference>
<dbReference type="EMBL" id="FTNK01000006">
    <property type="protein sequence ID" value="SIR07913.1"/>
    <property type="molecule type" value="Genomic_DNA"/>
</dbReference>
<dbReference type="NCBIfam" id="NF005250">
    <property type="entry name" value="PRK06761.1"/>
    <property type="match status" value="1"/>
</dbReference>
<keyword evidence="2" id="KW-1185">Reference proteome</keyword>
<dbReference type="SUPFAM" id="SSF52540">
    <property type="entry name" value="P-loop containing nucleoside triphosphate hydrolases"/>
    <property type="match status" value="1"/>
</dbReference>
<evidence type="ECO:0000313" key="1">
    <source>
        <dbReference type="EMBL" id="SIR07913.1"/>
    </source>
</evidence>